<dbReference type="SUPFAM" id="SSF58104">
    <property type="entry name" value="Methyl-accepting chemotaxis protein (MCP) signaling domain"/>
    <property type="match status" value="1"/>
</dbReference>
<evidence type="ECO:0000313" key="2">
    <source>
        <dbReference type="EMBL" id="EHN11002.1"/>
    </source>
</evidence>
<name>H0E5N9_9ACTN</name>
<organism evidence="2 3">
    <name type="scientific">Patulibacter medicamentivorans</name>
    <dbReference type="NCBI Taxonomy" id="1097667"/>
    <lineage>
        <taxon>Bacteria</taxon>
        <taxon>Bacillati</taxon>
        <taxon>Actinomycetota</taxon>
        <taxon>Thermoleophilia</taxon>
        <taxon>Solirubrobacterales</taxon>
        <taxon>Patulibacteraceae</taxon>
        <taxon>Patulibacter</taxon>
    </lineage>
</organism>
<dbReference type="EMBL" id="AGUD01000192">
    <property type="protein sequence ID" value="EHN11002.1"/>
    <property type="molecule type" value="Genomic_DNA"/>
</dbReference>
<dbReference type="InterPro" id="IPR003399">
    <property type="entry name" value="Mce/MlaD"/>
</dbReference>
<dbReference type="RefSeq" id="WP_007574711.1">
    <property type="nucleotide sequence ID" value="NZ_AGUD01000192.1"/>
</dbReference>
<dbReference type="AlphaFoldDB" id="H0E5N9"/>
<accession>H0E5N9</accession>
<gene>
    <name evidence="2" type="ORF">PAI11_21360</name>
</gene>
<comment type="caution">
    <text evidence="2">The sequence shown here is derived from an EMBL/GenBank/DDBJ whole genome shotgun (WGS) entry which is preliminary data.</text>
</comment>
<sequence length="451" mass="48753">MKNTRLGGKALVLLTLVAGGLAILAYFYTTAGGRLPLTEDPYRVTAVLSDSQQLLKHADVRAAGVKIGSVGTIENDGDRIRVDLELDKKYAPIYRNAKILVRQKTLVGENYVEITPGDPKSGGVPDGGTLAVARQREAVPIDRVLNSLDARTRRDVSRNLQTAGGSVAGRAEDLNDLFDRVPPLAEDGSKLLDVLNDQRGQITAIVRNTGTVMQAISDRSGDLQSLVRTAKTTAEAVAARDGAVKETFESLPPTLRQARTSVRKLTGFSGTATPVVEDLRTSLQTLRPVLAELAPTATRARKLTDELPALFRAANPALASLRTFTVDATGTVPRLEAMLREANPALDYLKPYNRDIAGLLSNFGTAAMFDKWGTVGRCLCPISDRTLANWTPELRALVAPLLDQGIVKDLIHESTNPYRRPGSLPYADQEFTGTYPRIRSDTSGLDAERGK</sequence>
<evidence type="ECO:0000259" key="1">
    <source>
        <dbReference type="Pfam" id="PF02470"/>
    </source>
</evidence>
<dbReference type="Pfam" id="PF02470">
    <property type="entry name" value="MlaD"/>
    <property type="match status" value="1"/>
</dbReference>
<proteinExistence type="predicted"/>
<protein>
    <submittedName>
        <fullName evidence="2">Virulence factor Mce family protein</fullName>
    </submittedName>
</protein>
<dbReference type="PANTHER" id="PTHR33371:SF4">
    <property type="entry name" value="INTERMEMBRANE PHOSPHOLIPID TRANSPORT SYSTEM BINDING PROTEIN MLAD"/>
    <property type="match status" value="1"/>
</dbReference>
<keyword evidence="3" id="KW-1185">Reference proteome</keyword>
<reference evidence="2 3" key="1">
    <citation type="journal article" date="2013" name="Biodegradation">
        <title>Quantitative proteomic analysis of ibuprofen-degrading Patulibacter sp. strain I11.</title>
        <authorList>
            <person name="Almeida B."/>
            <person name="Kjeldal H."/>
            <person name="Lolas I."/>
            <person name="Knudsen A.D."/>
            <person name="Carvalho G."/>
            <person name="Nielsen K.L."/>
            <person name="Barreto Crespo M.T."/>
            <person name="Stensballe A."/>
            <person name="Nielsen J.L."/>
        </authorList>
    </citation>
    <scope>NUCLEOTIDE SEQUENCE [LARGE SCALE GENOMIC DNA]</scope>
    <source>
        <strain evidence="2 3">I11</strain>
    </source>
</reference>
<dbReference type="InterPro" id="IPR052336">
    <property type="entry name" value="MlaD_Phospholipid_Transporter"/>
</dbReference>
<dbReference type="PANTHER" id="PTHR33371">
    <property type="entry name" value="INTERMEMBRANE PHOSPHOLIPID TRANSPORT SYSTEM BINDING PROTEIN MLAD-RELATED"/>
    <property type="match status" value="1"/>
</dbReference>
<dbReference type="OrthoDB" id="4510799at2"/>
<feature type="domain" description="Mce/MlaD" evidence="1">
    <location>
        <begin position="41"/>
        <end position="117"/>
    </location>
</feature>
<dbReference type="GO" id="GO:0005576">
    <property type="term" value="C:extracellular region"/>
    <property type="evidence" value="ECO:0007669"/>
    <property type="project" value="TreeGrafter"/>
</dbReference>
<dbReference type="Proteomes" id="UP000005143">
    <property type="component" value="Unassembled WGS sequence"/>
</dbReference>
<evidence type="ECO:0000313" key="3">
    <source>
        <dbReference type="Proteomes" id="UP000005143"/>
    </source>
</evidence>